<dbReference type="Proteomes" id="UP000602284">
    <property type="component" value="Unassembled WGS sequence"/>
</dbReference>
<proteinExistence type="predicted"/>
<keyword evidence="2" id="KW-1185">Reference proteome</keyword>
<protein>
    <submittedName>
        <fullName evidence="1">Uncharacterized protein</fullName>
    </submittedName>
</protein>
<dbReference type="EMBL" id="JAEQNB010000001">
    <property type="protein sequence ID" value="MBL0386252.1"/>
    <property type="molecule type" value="Genomic_DNA"/>
</dbReference>
<evidence type="ECO:0000313" key="1">
    <source>
        <dbReference type="EMBL" id="MBL0386252.1"/>
    </source>
</evidence>
<evidence type="ECO:0000313" key="2">
    <source>
        <dbReference type="Proteomes" id="UP000602284"/>
    </source>
</evidence>
<reference evidence="1 2" key="1">
    <citation type="submission" date="2021-01" db="EMBL/GenBank/DDBJ databases">
        <title>Tumebacillus sp. strain ITR2 16S ribosomal RNA gene Genome sequencing and assembly.</title>
        <authorList>
            <person name="Kang M."/>
        </authorList>
    </citation>
    <scope>NUCLEOTIDE SEQUENCE [LARGE SCALE GENOMIC DNA]</scope>
    <source>
        <strain evidence="1 2">ITR2</strain>
    </source>
</reference>
<dbReference type="RefSeq" id="WP_201632298.1">
    <property type="nucleotide sequence ID" value="NZ_JAEQNB010000001.1"/>
</dbReference>
<organism evidence="1 2">
    <name type="scientific">Tumebacillus amylolyticus</name>
    <dbReference type="NCBI Taxonomy" id="2801339"/>
    <lineage>
        <taxon>Bacteria</taxon>
        <taxon>Bacillati</taxon>
        <taxon>Bacillota</taxon>
        <taxon>Bacilli</taxon>
        <taxon>Bacillales</taxon>
        <taxon>Alicyclobacillaceae</taxon>
        <taxon>Tumebacillus</taxon>
    </lineage>
</organism>
<comment type="caution">
    <text evidence="1">The sequence shown here is derived from an EMBL/GenBank/DDBJ whole genome shotgun (WGS) entry which is preliminary data.</text>
</comment>
<sequence>MEQNEKNEQANNTCDSSTDCCDHSIEVEHLEDGYRITVRGDKERIEQQRRVADAYVEFLREQKKARWWLPLPLRWLLRWFKGCK</sequence>
<gene>
    <name evidence="1" type="ORF">JJB07_06245</name>
</gene>
<accession>A0ABS1J7K2</accession>
<name>A0ABS1J7K2_9BACL</name>